<dbReference type="GO" id="GO:0016407">
    <property type="term" value="F:acetyltransferase activity"/>
    <property type="evidence" value="ECO:0007669"/>
    <property type="project" value="InterPro"/>
</dbReference>
<dbReference type="PRINTS" id="PR01543">
    <property type="entry name" value="ANATRNSFRASE"/>
</dbReference>
<protein>
    <submittedName>
        <fullName evidence="3">Arylamine N-acetyltransferase</fullName>
    </submittedName>
</protein>
<sequence length="288" mass="31264">MMTLDAPQLDAWLARLGIAAPPSPTLEALDIVLAAHLASIPFENVDPLLRRPVRIELDAVFDKLVTRRRGGYCFELNTLLAAGLGALGYAVTPLAARVRWGVPDDVPTATSHMLLRVEVAHRSYLADVGFGGPTPYRAMPLSEPADDSFPYRLAPSPPEAAATAFHSYDLEARGDTDWIKVYRFDLTPQPWIDFVPRNWYVSTHPDSVFLQRLMAARTDGGTRVTLADGDLAERAPDGTVRRTRLASPEAVVQALSDRFGVLLDDDLRRGLADALPALLAPATASSGA</sequence>
<keyword evidence="3" id="KW-0808">Transferase</keyword>
<dbReference type="InterPro" id="IPR001447">
    <property type="entry name" value="Arylamine_N-AcTrfase"/>
</dbReference>
<dbReference type="PANTHER" id="PTHR11786:SF0">
    <property type="entry name" value="ARYLAMINE N-ACETYLTRANSFERASE 4-RELATED"/>
    <property type="match status" value="1"/>
</dbReference>
<dbReference type="Proteomes" id="UP000253501">
    <property type="component" value="Unassembled WGS sequence"/>
</dbReference>
<comment type="similarity">
    <text evidence="1 2">Belongs to the arylamine N-acetyltransferase family.</text>
</comment>
<accession>A0A367PCD2</accession>
<dbReference type="RefSeq" id="WP_114134762.1">
    <property type="nucleotide sequence ID" value="NZ_CP068435.1"/>
</dbReference>
<dbReference type="Pfam" id="PF00797">
    <property type="entry name" value="Acetyltransf_2"/>
    <property type="match status" value="1"/>
</dbReference>
<comment type="caution">
    <text evidence="3">The sequence shown here is derived from an EMBL/GenBank/DDBJ whole genome shotgun (WGS) entry which is preliminary data.</text>
</comment>
<proteinExistence type="inferred from homology"/>
<dbReference type="EMBL" id="QDHA01000080">
    <property type="protein sequence ID" value="RCJ05203.1"/>
    <property type="molecule type" value="Genomic_DNA"/>
</dbReference>
<reference evidence="3 4" key="1">
    <citation type="submission" date="2018-04" db="EMBL/GenBank/DDBJ databases">
        <title>Cupriavidus necator CR12 genome sequencing and assembly.</title>
        <authorList>
            <person name="Ben Fekih I."/>
            <person name="Mazhar H.S."/>
            <person name="Bello S.K."/>
            <person name="Rensing C."/>
        </authorList>
    </citation>
    <scope>NUCLEOTIDE SEQUENCE [LARGE SCALE GENOMIC DNA]</scope>
    <source>
        <strain evidence="3 4">CR12</strain>
    </source>
</reference>
<name>A0A367PCD2_CUPNE</name>
<gene>
    <name evidence="3" type="ORF">DDK22_28035</name>
</gene>
<evidence type="ECO:0000313" key="4">
    <source>
        <dbReference type="Proteomes" id="UP000253501"/>
    </source>
</evidence>
<evidence type="ECO:0000313" key="3">
    <source>
        <dbReference type="EMBL" id="RCJ05203.1"/>
    </source>
</evidence>
<dbReference type="AlphaFoldDB" id="A0A367PCD2"/>
<organism evidence="3 4">
    <name type="scientific">Cupriavidus necator</name>
    <name type="common">Alcaligenes eutrophus</name>
    <name type="synonym">Ralstonia eutropha</name>
    <dbReference type="NCBI Taxonomy" id="106590"/>
    <lineage>
        <taxon>Bacteria</taxon>
        <taxon>Pseudomonadati</taxon>
        <taxon>Pseudomonadota</taxon>
        <taxon>Betaproteobacteria</taxon>
        <taxon>Burkholderiales</taxon>
        <taxon>Burkholderiaceae</taxon>
        <taxon>Cupriavidus</taxon>
    </lineage>
</organism>
<evidence type="ECO:0000256" key="1">
    <source>
        <dbReference type="ARBA" id="ARBA00006547"/>
    </source>
</evidence>
<dbReference type="SUPFAM" id="SSF54001">
    <property type="entry name" value="Cysteine proteinases"/>
    <property type="match status" value="1"/>
</dbReference>
<dbReference type="Gene3D" id="3.30.2140.10">
    <property type="entry name" value="Arylamine N-acetyltransferase"/>
    <property type="match status" value="1"/>
</dbReference>
<dbReference type="PANTHER" id="PTHR11786">
    <property type="entry name" value="N-HYDROXYARYLAMINE O-ACETYLTRANSFERASE"/>
    <property type="match status" value="1"/>
</dbReference>
<dbReference type="InterPro" id="IPR038765">
    <property type="entry name" value="Papain-like_cys_pep_sf"/>
</dbReference>
<evidence type="ECO:0000256" key="2">
    <source>
        <dbReference type="RuleBase" id="RU003452"/>
    </source>
</evidence>
<dbReference type="Gene3D" id="2.40.128.150">
    <property type="entry name" value="Cysteine proteinases"/>
    <property type="match status" value="1"/>
</dbReference>